<evidence type="ECO:0000313" key="6">
    <source>
        <dbReference type="Proteomes" id="UP000006755"/>
    </source>
</evidence>
<keyword evidence="3 4" id="KW-0472">Membrane</keyword>
<dbReference type="InterPro" id="IPR036259">
    <property type="entry name" value="MFS_trans_sf"/>
</dbReference>
<protein>
    <submittedName>
        <fullName evidence="5">Cyanate transporter</fullName>
    </submittedName>
</protein>
<dbReference type="InterPro" id="IPR011701">
    <property type="entry name" value="MFS"/>
</dbReference>
<dbReference type="InterPro" id="IPR052524">
    <property type="entry name" value="MFS_Cyanate_Porter"/>
</dbReference>
<evidence type="ECO:0000256" key="2">
    <source>
        <dbReference type="ARBA" id="ARBA00022989"/>
    </source>
</evidence>
<dbReference type="EMBL" id="AMRI01000006">
    <property type="protein sequence ID" value="EKE75877.1"/>
    <property type="molecule type" value="Genomic_DNA"/>
</dbReference>
<dbReference type="PANTHER" id="PTHR23523:SF2">
    <property type="entry name" value="2-NITROIMIDAZOLE TRANSPORTER"/>
    <property type="match status" value="1"/>
</dbReference>
<feature type="transmembrane region" description="Helical" evidence="4">
    <location>
        <begin position="132"/>
        <end position="153"/>
    </location>
</feature>
<keyword evidence="6" id="KW-1185">Reference proteome</keyword>
<dbReference type="eggNOG" id="COG2807">
    <property type="taxonomic scope" value="Bacteria"/>
</dbReference>
<gene>
    <name evidence="5" type="ORF">B3C1_05442</name>
</gene>
<keyword evidence="1 4" id="KW-0812">Transmembrane</keyword>
<dbReference type="RefSeq" id="WP_008483447.1">
    <property type="nucleotide sequence ID" value="NZ_AMRI01000006.1"/>
</dbReference>
<accession>K2JN20</accession>
<evidence type="ECO:0000256" key="1">
    <source>
        <dbReference type="ARBA" id="ARBA00022692"/>
    </source>
</evidence>
<dbReference type="Proteomes" id="UP000006755">
    <property type="component" value="Unassembled WGS sequence"/>
</dbReference>
<dbReference type="AlphaFoldDB" id="K2JN20"/>
<feature type="transmembrane region" description="Helical" evidence="4">
    <location>
        <begin position="354"/>
        <end position="376"/>
    </location>
</feature>
<feature type="transmembrane region" description="Helical" evidence="4">
    <location>
        <begin position="236"/>
        <end position="255"/>
    </location>
</feature>
<feature type="transmembrane region" description="Helical" evidence="4">
    <location>
        <begin position="201"/>
        <end position="224"/>
    </location>
</feature>
<feature type="transmembrane region" description="Helical" evidence="4">
    <location>
        <begin position="74"/>
        <end position="92"/>
    </location>
</feature>
<evidence type="ECO:0000256" key="3">
    <source>
        <dbReference type="ARBA" id="ARBA00023136"/>
    </source>
</evidence>
<proteinExistence type="predicted"/>
<evidence type="ECO:0000313" key="5">
    <source>
        <dbReference type="EMBL" id="EKE75877.1"/>
    </source>
</evidence>
<dbReference type="GO" id="GO:0022857">
    <property type="term" value="F:transmembrane transporter activity"/>
    <property type="evidence" value="ECO:0007669"/>
    <property type="project" value="InterPro"/>
</dbReference>
<feature type="transmembrane region" description="Helical" evidence="4">
    <location>
        <begin position="267"/>
        <end position="285"/>
    </location>
</feature>
<sequence>MKTSSATLTPLFDLLALLLVALNLRPALSSLGPVLPELGLSATSAGWLTTLPVLCLGLFAPLAPLLSRRLGLGWAVRLALLAILGGVLLRGLGSPWALFLGMTLAGAGIGVAGVLLPGIVKRDYPRHAGLMTGFYTMALCLGAAAAAGTMVPLARLLDAPSQALAFWALPAVLALLAWRRQDKAQPNLPAVRPKPLWHSSLAWQVTLYMGLQSSLAYTVFAWLPSMLISCGLTPEQAGWLTSVSIFIQAPAALLAPSLSHLGRNQKLPILLAMGLVLAGLMLVLLGSPAWLWPAGIVLGMGQGASFGLALALLVLRSADSQVAARLSGMAQGLGYTLAALGPLAVGAWHDAFDSWTSVAPLLAAIALAATLFGLLAGRDRQIHGA</sequence>
<dbReference type="PANTHER" id="PTHR23523">
    <property type="match status" value="1"/>
</dbReference>
<dbReference type="SUPFAM" id="SSF103473">
    <property type="entry name" value="MFS general substrate transporter"/>
    <property type="match status" value="1"/>
</dbReference>
<feature type="transmembrane region" description="Helical" evidence="4">
    <location>
        <begin position="98"/>
        <end position="120"/>
    </location>
</feature>
<name>K2JN20_9GAMM</name>
<feature type="transmembrane region" description="Helical" evidence="4">
    <location>
        <begin position="159"/>
        <end position="178"/>
    </location>
</feature>
<dbReference type="Pfam" id="PF07690">
    <property type="entry name" value="MFS_1"/>
    <property type="match status" value="1"/>
</dbReference>
<keyword evidence="2 4" id="KW-1133">Transmembrane helix</keyword>
<feature type="transmembrane region" description="Helical" evidence="4">
    <location>
        <begin position="45"/>
        <end position="67"/>
    </location>
</feature>
<evidence type="ECO:0000256" key="4">
    <source>
        <dbReference type="SAM" id="Phobius"/>
    </source>
</evidence>
<feature type="transmembrane region" description="Helical" evidence="4">
    <location>
        <begin position="291"/>
        <end position="314"/>
    </location>
</feature>
<organism evidence="5 6">
    <name type="scientific">Gallaecimonas xiamenensis 3-C-1</name>
    <dbReference type="NCBI Taxonomy" id="745411"/>
    <lineage>
        <taxon>Bacteria</taxon>
        <taxon>Pseudomonadati</taxon>
        <taxon>Pseudomonadota</taxon>
        <taxon>Gammaproteobacteria</taxon>
        <taxon>Enterobacterales</taxon>
        <taxon>Gallaecimonadaceae</taxon>
        <taxon>Gallaecimonas</taxon>
    </lineage>
</organism>
<comment type="caution">
    <text evidence="5">The sequence shown here is derived from an EMBL/GenBank/DDBJ whole genome shotgun (WGS) entry which is preliminary data.</text>
</comment>
<dbReference type="Gene3D" id="1.20.1250.20">
    <property type="entry name" value="MFS general substrate transporter like domains"/>
    <property type="match status" value="2"/>
</dbReference>
<dbReference type="STRING" id="745411.B3C1_05442"/>
<reference evidence="5 6" key="1">
    <citation type="journal article" date="2012" name="J. Bacteriol.">
        <title>Genome Sequence of Gallaecimonas xiamenensis Type Strain 3-C-1.</title>
        <authorList>
            <person name="Lai Q."/>
            <person name="Wang L."/>
            <person name="Wang W."/>
            <person name="Shao Z."/>
        </authorList>
    </citation>
    <scope>NUCLEOTIDE SEQUENCE [LARGE SCALE GENOMIC DNA]</scope>
    <source>
        <strain evidence="5 6">3-C-1</strain>
    </source>
</reference>
<feature type="transmembrane region" description="Helical" evidence="4">
    <location>
        <begin position="326"/>
        <end position="348"/>
    </location>
</feature>